<keyword evidence="4" id="KW-1185">Reference proteome</keyword>
<feature type="transmembrane region" description="Helical" evidence="2">
    <location>
        <begin position="134"/>
        <end position="154"/>
    </location>
</feature>
<feature type="transmembrane region" description="Helical" evidence="2">
    <location>
        <begin position="166"/>
        <end position="184"/>
    </location>
</feature>
<evidence type="ECO:0000256" key="1">
    <source>
        <dbReference type="SAM" id="MobiDB-lite"/>
    </source>
</evidence>
<dbReference type="Proteomes" id="UP000632138">
    <property type="component" value="Unassembled WGS sequence"/>
</dbReference>
<feature type="transmembrane region" description="Helical" evidence="2">
    <location>
        <begin position="76"/>
        <end position="96"/>
    </location>
</feature>
<protein>
    <recommendedName>
        <fullName evidence="5">Integral membrane protein</fullName>
    </recommendedName>
</protein>
<dbReference type="EMBL" id="JAENHP010000001">
    <property type="protein sequence ID" value="MBM2614403.1"/>
    <property type="molecule type" value="Genomic_DNA"/>
</dbReference>
<organism evidence="3 4">
    <name type="scientific">Paractinoplanes ovalisporus</name>
    <dbReference type="NCBI Taxonomy" id="2810368"/>
    <lineage>
        <taxon>Bacteria</taxon>
        <taxon>Bacillati</taxon>
        <taxon>Actinomycetota</taxon>
        <taxon>Actinomycetes</taxon>
        <taxon>Micromonosporales</taxon>
        <taxon>Micromonosporaceae</taxon>
        <taxon>Paractinoplanes</taxon>
    </lineage>
</organism>
<feature type="transmembrane region" description="Helical" evidence="2">
    <location>
        <begin position="108"/>
        <end position="127"/>
    </location>
</feature>
<dbReference type="RefSeq" id="WP_203374298.1">
    <property type="nucleotide sequence ID" value="NZ_JAENHP010000001.1"/>
</dbReference>
<sequence length="250" mass="26293">MTAERLPFLLLFVSFLVTFVATRTITRMIRAGVGPFRNNIEGGVHIHHAVPGIVLTLVGAYLSVAVDGRRPWAEAAGVLIGVGSSLILDEFALILHLQDVYWSPEGQLSVQLVALTLSAMGLVLLGLNPFTADSGFGASHIAVAAAAVVHMVALLTCVRKGKYSTAVLGVFLPPIAWIGAVRLARPRSTWARHRYDPAKTARAQARADGFDARFGRWGLDIADLVAGRPSTAGPPAGADRPSGGPSSGVS</sequence>
<keyword evidence="2" id="KW-1133">Transmembrane helix</keyword>
<name>A0ABS2A3H6_9ACTN</name>
<gene>
    <name evidence="3" type="ORF">JIG36_02375</name>
</gene>
<keyword evidence="2" id="KW-0472">Membrane</keyword>
<accession>A0ABS2A3H6</accession>
<feature type="region of interest" description="Disordered" evidence="1">
    <location>
        <begin position="228"/>
        <end position="250"/>
    </location>
</feature>
<comment type="caution">
    <text evidence="3">The sequence shown here is derived from an EMBL/GenBank/DDBJ whole genome shotgun (WGS) entry which is preliminary data.</text>
</comment>
<evidence type="ECO:0000313" key="3">
    <source>
        <dbReference type="EMBL" id="MBM2614403.1"/>
    </source>
</evidence>
<evidence type="ECO:0000256" key="2">
    <source>
        <dbReference type="SAM" id="Phobius"/>
    </source>
</evidence>
<keyword evidence="2" id="KW-0812">Transmembrane</keyword>
<proteinExistence type="predicted"/>
<reference evidence="3 4" key="1">
    <citation type="submission" date="2021-01" db="EMBL/GenBank/DDBJ databases">
        <title>Actinoplanes sp. nov. LDG1-06 isolated from lichen.</title>
        <authorList>
            <person name="Saeng-In P."/>
            <person name="Phongsopitanun W."/>
            <person name="Kanchanasin P."/>
            <person name="Yuki M."/>
            <person name="Kudo T."/>
            <person name="Ohkuma M."/>
            <person name="Tanasupawat S."/>
        </authorList>
    </citation>
    <scope>NUCLEOTIDE SEQUENCE [LARGE SCALE GENOMIC DNA]</scope>
    <source>
        <strain evidence="3 4">LDG1-06</strain>
    </source>
</reference>
<feature type="transmembrane region" description="Helical" evidence="2">
    <location>
        <begin position="46"/>
        <end position="64"/>
    </location>
</feature>
<evidence type="ECO:0000313" key="4">
    <source>
        <dbReference type="Proteomes" id="UP000632138"/>
    </source>
</evidence>
<evidence type="ECO:0008006" key="5">
    <source>
        <dbReference type="Google" id="ProtNLM"/>
    </source>
</evidence>